<evidence type="ECO:0000313" key="4">
    <source>
        <dbReference type="Proteomes" id="UP000076447"/>
    </source>
</evidence>
<keyword evidence="1" id="KW-0051">Antiviral defense</keyword>
<dbReference type="GO" id="GO:0016779">
    <property type="term" value="F:nucleotidyltransferase activity"/>
    <property type="evidence" value="ECO:0007669"/>
    <property type="project" value="InterPro"/>
</dbReference>
<dbReference type="GO" id="GO:0051607">
    <property type="term" value="P:defense response to virus"/>
    <property type="evidence" value="ECO:0007669"/>
    <property type="project" value="UniProtKB-KW"/>
</dbReference>
<comment type="caution">
    <text evidence="3">The sequence shown here is derived from an EMBL/GenBank/DDBJ whole genome shotgun (WGS) entry which is preliminary data.</text>
</comment>
<dbReference type="EMBL" id="LRIE01000081">
    <property type="protein sequence ID" value="KZM34257.1"/>
    <property type="molecule type" value="Genomic_DNA"/>
</dbReference>
<dbReference type="PATRIC" id="fig|43678.3.peg.3242"/>
<dbReference type="AlphaFoldDB" id="A0A161XCD2"/>
<dbReference type="InterPro" id="IPR043519">
    <property type="entry name" value="NT_sf"/>
</dbReference>
<dbReference type="Gene3D" id="3.30.460.10">
    <property type="entry name" value="Beta Polymerase, domain 2"/>
    <property type="match status" value="1"/>
</dbReference>
<dbReference type="InterPro" id="IPR040511">
    <property type="entry name" value="AGS_C"/>
</dbReference>
<dbReference type="SUPFAM" id="SSF81301">
    <property type="entry name" value="Nucleotidyltransferase"/>
    <property type="match status" value="1"/>
</dbReference>
<organism evidence="3 4">
    <name type="scientific">Oerskovia enterophila</name>
    <dbReference type="NCBI Taxonomy" id="43678"/>
    <lineage>
        <taxon>Bacteria</taxon>
        <taxon>Bacillati</taxon>
        <taxon>Actinomycetota</taxon>
        <taxon>Actinomycetes</taxon>
        <taxon>Micrococcales</taxon>
        <taxon>Cellulomonadaceae</taxon>
        <taxon>Oerskovia</taxon>
    </lineage>
</organism>
<dbReference type="Proteomes" id="UP000076447">
    <property type="component" value="Unassembled WGS sequence"/>
</dbReference>
<dbReference type="OrthoDB" id="3328101at2"/>
<dbReference type="RefSeq" id="WP_068709513.1">
    <property type="nucleotide sequence ID" value="NZ_LRIE01000081.1"/>
</dbReference>
<evidence type="ECO:0000259" key="2">
    <source>
        <dbReference type="Pfam" id="PF18134"/>
    </source>
</evidence>
<feature type="domain" description="Adenylyl/Guanylyl and SMODS C-terminal sensor" evidence="2">
    <location>
        <begin position="318"/>
        <end position="439"/>
    </location>
</feature>
<accession>A0A161XCD2</accession>
<gene>
    <name evidence="3" type="ORF">OJAG_30890</name>
</gene>
<proteinExistence type="predicted"/>
<sequence length="446" mass="50699">MKLTAYFAHFLTSCVNLNDNRIARLNARVDSITSFLKSHPVFEEYFLDVIPQGSYAQRTIIKPVGGREFDADVLLALTEHPDWTPAQYTAELKKAFEHSTTYQGKAHKRTRCVYIDYADDFHIDVVPYVESRKGITHNKDDAWVHTDPEAFTAWFEAKSRVVGAGRLEAALRLLKYLRDTKTTFSIKSVLLTILAAGQVDSWRTTIDTKYYADLPTVFVHVLEDLDTYLQANPALPDIWDPAGTGQNFKERWTPDGYETFRTKIHDYAIKARAAYDDPNKVTSLATWQEIFGPAFTAPPVQESAAALQTSAASDPGEEFLDTDRQIPIRLTQTVKLIGRVRKAGIMRSYDLPTRGDRVAKNRDIDFYLEHCTVPKPYTVMWKVKNTGTEAHDARQLRGTIEHGDTGRHEHTNYAGSHYVEVYIIRDGVCVATDRQPVIVLQHHPHR</sequence>
<evidence type="ECO:0000256" key="1">
    <source>
        <dbReference type="ARBA" id="ARBA00023118"/>
    </source>
</evidence>
<dbReference type="CDD" id="cd05400">
    <property type="entry name" value="NT_2-5OAS_ClassI-CCAase"/>
    <property type="match status" value="1"/>
</dbReference>
<dbReference type="STRING" id="43678.OJAG_30890"/>
<dbReference type="Pfam" id="PF18134">
    <property type="entry name" value="AGS_C"/>
    <property type="match status" value="1"/>
</dbReference>
<dbReference type="Pfam" id="PF18144">
    <property type="entry name" value="SMODS"/>
    <property type="match status" value="1"/>
</dbReference>
<protein>
    <recommendedName>
        <fullName evidence="2">Adenylyl/Guanylyl and SMODS C-terminal sensor domain-containing protein</fullName>
    </recommendedName>
</protein>
<evidence type="ECO:0000313" key="3">
    <source>
        <dbReference type="EMBL" id="KZM34257.1"/>
    </source>
</evidence>
<name>A0A161XCD2_9CELL</name>
<dbReference type="InterPro" id="IPR006116">
    <property type="entry name" value="NT_2-5OAS_ClassI-CCAase"/>
</dbReference>
<reference evidence="3 4" key="1">
    <citation type="submission" date="2016-01" db="EMBL/GenBank/DDBJ databases">
        <title>Genome sequence of Oerskovia enterophila VJag, an agar and cellulose degrading bacterium.</title>
        <authorList>
            <person name="Poehlein A."/>
            <person name="Jag V."/>
            <person name="Bengelsdorf F."/>
            <person name="Duerre P."/>
            <person name="Daniel R."/>
        </authorList>
    </citation>
    <scope>NUCLEOTIDE SEQUENCE [LARGE SCALE GENOMIC DNA]</scope>
    <source>
        <strain evidence="3 4">VJag</strain>
    </source>
</reference>